<gene>
    <name evidence="5" type="ORF">METZ01_LOCUS171960</name>
</gene>
<organism evidence="5">
    <name type="scientific">marine metagenome</name>
    <dbReference type="NCBI Taxonomy" id="408172"/>
    <lineage>
        <taxon>unclassified sequences</taxon>
        <taxon>metagenomes</taxon>
        <taxon>ecological metagenomes</taxon>
    </lineage>
</organism>
<feature type="non-terminal residue" evidence="5">
    <location>
        <position position="1"/>
    </location>
</feature>
<name>A0A382BZ75_9ZZZZ</name>
<dbReference type="PANTHER" id="PTHR43103:SF5">
    <property type="entry name" value="4-EPIMERASE, PUTATIVE (AFU_ORTHOLOGUE AFUA_7G00360)-RELATED"/>
    <property type="match status" value="1"/>
</dbReference>
<comment type="similarity">
    <text evidence="1">Belongs to the NAD(P)-dependent epimerase/dehydratase family.</text>
</comment>
<dbReference type="SUPFAM" id="SSF51735">
    <property type="entry name" value="NAD(P)-binding Rossmann-fold domains"/>
    <property type="match status" value="1"/>
</dbReference>
<evidence type="ECO:0000256" key="3">
    <source>
        <dbReference type="ARBA" id="ARBA00023027"/>
    </source>
</evidence>
<evidence type="ECO:0000259" key="4">
    <source>
        <dbReference type="Pfam" id="PF01370"/>
    </source>
</evidence>
<proteinExistence type="inferred from homology"/>
<protein>
    <recommendedName>
        <fullName evidence="4">NAD-dependent epimerase/dehydratase domain-containing protein</fullName>
    </recommendedName>
</protein>
<keyword evidence="3" id="KW-0520">NAD</keyword>
<evidence type="ECO:0000256" key="1">
    <source>
        <dbReference type="ARBA" id="ARBA00007637"/>
    </source>
</evidence>
<evidence type="ECO:0000256" key="2">
    <source>
        <dbReference type="ARBA" id="ARBA00023002"/>
    </source>
</evidence>
<sequence>VLLQNVLIEFSPFNFLSGAPNMSQKIEKVLITGATGYVADQMLAFMKEQYETVLVDTREVNRRGEPVEGVNIVDLIDPDRNKYSDLFEGVDAVIHLAYKGRSGDPLDHFNDEKQNVEMAYNVFRSSYDAGVKRVVMASSNHAADWYEHALIHNGDLDIVRPYDLPLSDNFYGWAKATYEHMGFLFASGGMGEGGDGASGSAATGNLLAGNLNTSRKMGVVMVRIGAPRDIETEIYRGKAAAYKRDLGAYISPRDITQLFHRAMETPNIENEYGVPWQVVYGISNNTRAFWSLTSARKVLGYEPEDDSEITFRAGINEILNDSGRVGPLN</sequence>
<dbReference type="EMBL" id="UINC01032065">
    <property type="protein sequence ID" value="SVB19106.1"/>
    <property type="molecule type" value="Genomic_DNA"/>
</dbReference>
<feature type="domain" description="NAD-dependent epimerase/dehydratase" evidence="4">
    <location>
        <begin position="29"/>
        <end position="151"/>
    </location>
</feature>
<evidence type="ECO:0000313" key="5">
    <source>
        <dbReference type="EMBL" id="SVB19106.1"/>
    </source>
</evidence>
<dbReference type="PANTHER" id="PTHR43103">
    <property type="entry name" value="NUCLEOSIDE-DIPHOSPHATE-SUGAR EPIMERASE"/>
    <property type="match status" value="1"/>
</dbReference>
<accession>A0A382BZ75</accession>
<keyword evidence="2" id="KW-0560">Oxidoreductase</keyword>
<dbReference type="InterPro" id="IPR001509">
    <property type="entry name" value="Epimerase_deHydtase"/>
</dbReference>
<dbReference type="Pfam" id="PF01370">
    <property type="entry name" value="Epimerase"/>
    <property type="match status" value="1"/>
</dbReference>
<dbReference type="InterPro" id="IPR036291">
    <property type="entry name" value="NAD(P)-bd_dom_sf"/>
</dbReference>
<dbReference type="Gene3D" id="3.40.50.720">
    <property type="entry name" value="NAD(P)-binding Rossmann-like Domain"/>
    <property type="match status" value="1"/>
</dbReference>
<reference evidence="5" key="1">
    <citation type="submission" date="2018-05" db="EMBL/GenBank/DDBJ databases">
        <authorList>
            <person name="Lanie J.A."/>
            <person name="Ng W.-L."/>
            <person name="Kazmierczak K.M."/>
            <person name="Andrzejewski T.M."/>
            <person name="Davidsen T.M."/>
            <person name="Wayne K.J."/>
            <person name="Tettelin H."/>
            <person name="Glass J.I."/>
            <person name="Rusch D."/>
            <person name="Podicherti R."/>
            <person name="Tsui H.-C.T."/>
            <person name="Winkler M.E."/>
        </authorList>
    </citation>
    <scope>NUCLEOTIDE SEQUENCE</scope>
</reference>
<dbReference type="AlphaFoldDB" id="A0A382BZ75"/>
<dbReference type="GO" id="GO:0016491">
    <property type="term" value="F:oxidoreductase activity"/>
    <property type="evidence" value="ECO:0007669"/>
    <property type="project" value="UniProtKB-KW"/>
</dbReference>